<protein>
    <submittedName>
        <fullName evidence="2">Uncharacterized protein</fullName>
    </submittedName>
</protein>
<keyword evidence="1" id="KW-0812">Transmembrane</keyword>
<comment type="caution">
    <text evidence="2">The sequence shown here is derived from an EMBL/GenBank/DDBJ whole genome shotgun (WGS) entry which is preliminary data.</text>
</comment>
<reference evidence="2 3" key="1">
    <citation type="submission" date="2017-11" db="EMBL/GenBank/DDBJ databases">
        <title>Genome-resolved metagenomics identifies genetic mobility, metabolic interactions, and unexpected diversity in perchlorate-reducing communities.</title>
        <authorList>
            <person name="Barnum T.P."/>
            <person name="Figueroa I.A."/>
            <person name="Carlstrom C.I."/>
            <person name="Lucas L.N."/>
            <person name="Engelbrektson A.L."/>
            <person name="Coates J.D."/>
        </authorList>
    </citation>
    <scope>NUCLEOTIDE SEQUENCE [LARGE SCALE GENOMIC DNA]</scope>
    <source>
        <strain evidence="2">BM706</strain>
    </source>
</reference>
<keyword evidence="1" id="KW-1133">Transmembrane helix</keyword>
<proteinExistence type="predicted"/>
<accession>A0A2N5ZI72</accession>
<dbReference type="Proteomes" id="UP000234857">
    <property type="component" value="Unassembled WGS sequence"/>
</dbReference>
<sequence>MKGGRAFFSGKKISLIQIFFAIFLILLMIYPALRLFVFPIEDVHYASKDIADHSRYLRNITEYIRWLGFDRLEITDSIRMKDYFERLSEKEDLFKNKIEILDTTTVEVIPVSEELKKVYIVDGNIRKEVFIYQR</sequence>
<feature type="transmembrane region" description="Helical" evidence="1">
    <location>
        <begin position="12"/>
        <end position="33"/>
    </location>
</feature>
<organism evidence="2 3">
    <name type="scientific">Muiribacterium halophilum</name>
    <dbReference type="NCBI Taxonomy" id="2053465"/>
    <lineage>
        <taxon>Bacteria</taxon>
        <taxon>Candidatus Muiribacteriota</taxon>
        <taxon>Candidatus Muiribacteriia</taxon>
        <taxon>Candidatus Muiribacteriales</taxon>
        <taxon>Candidatus Muiribacteriaceae</taxon>
        <taxon>Candidatus Muiribacterium</taxon>
    </lineage>
</organism>
<keyword evidence="1" id="KW-0472">Membrane</keyword>
<gene>
    <name evidence="2" type="ORF">C0601_05040</name>
</gene>
<evidence type="ECO:0000313" key="3">
    <source>
        <dbReference type="Proteomes" id="UP000234857"/>
    </source>
</evidence>
<evidence type="ECO:0000256" key="1">
    <source>
        <dbReference type="SAM" id="Phobius"/>
    </source>
</evidence>
<dbReference type="EMBL" id="PKTG01000064">
    <property type="protein sequence ID" value="PLX18387.1"/>
    <property type="molecule type" value="Genomic_DNA"/>
</dbReference>
<dbReference type="AlphaFoldDB" id="A0A2N5ZI72"/>
<evidence type="ECO:0000313" key="2">
    <source>
        <dbReference type="EMBL" id="PLX18387.1"/>
    </source>
</evidence>
<name>A0A2N5ZI72_MUIH1</name>